<gene>
    <name evidence="2" type="ORF">O4000_19040</name>
</gene>
<feature type="coiled-coil region" evidence="1">
    <location>
        <begin position="57"/>
        <end position="84"/>
    </location>
</feature>
<keyword evidence="1" id="KW-0175">Coiled coil</keyword>
<sequence>MKPDVKKIIADIKATKGNRKFCNGLAGTLQDDNYASSICKYVKTVTPERIDLLIEYAEKLEAEVTDMAVQLANAESKCRELAAEISRRDEIFIPVYPDNNLMNKMTDVFHDTAKIHCDEDCIFVDNAELVITSIINNYIKSDDAFLAEVRAQESKRVYESILDNTSVTDMESLVDWLEQNANDSASFAAQIRQGVQS</sequence>
<dbReference type="RefSeq" id="WP_269521356.1">
    <property type="nucleotide sequence ID" value="NZ_CP114564.1"/>
</dbReference>
<dbReference type="EMBL" id="CP114564">
    <property type="protein sequence ID" value="WAZ56374.1"/>
    <property type="molecule type" value="Genomic_DNA"/>
</dbReference>
<name>A0ABY7KY47_CITFR</name>
<accession>A0ABY7KY47</accession>
<reference evidence="2" key="1">
    <citation type="submission" date="2022-12" db="EMBL/GenBank/DDBJ databases">
        <title>2953647.</title>
        <authorList>
            <person name="Hergert J."/>
            <person name="Casey R."/>
            <person name="Wagner J."/>
            <person name="Young E.L."/>
            <person name="Oakeson K.F."/>
        </authorList>
    </citation>
    <scope>NUCLEOTIDE SEQUENCE</scope>
    <source>
        <strain evidence="2">2953647</strain>
    </source>
</reference>
<evidence type="ECO:0000313" key="2">
    <source>
        <dbReference type="EMBL" id="WAZ56374.1"/>
    </source>
</evidence>
<evidence type="ECO:0000256" key="1">
    <source>
        <dbReference type="SAM" id="Coils"/>
    </source>
</evidence>
<keyword evidence="3" id="KW-1185">Reference proteome</keyword>
<dbReference type="Proteomes" id="UP001164536">
    <property type="component" value="Chromosome"/>
</dbReference>
<organism evidence="2 3">
    <name type="scientific">Citrobacter freundii</name>
    <dbReference type="NCBI Taxonomy" id="546"/>
    <lineage>
        <taxon>Bacteria</taxon>
        <taxon>Pseudomonadati</taxon>
        <taxon>Pseudomonadota</taxon>
        <taxon>Gammaproteobacteria</taxon>
        <taxon>Enterobacterales</taxon>
        <taxon>Enterobacteriaceae</taxon>
        <taxon>Citrobacter</taxon>
        <taxon>Citrobacter freundii complex</taxon>
    </lineage>
</organism>
<proteinExistence type="predicted"/>
<protein>
    <submittedName>
        <fullName evidence="2">Uncharacterized protein</fullName>
    </submittedName>
</protein>
<evidence type="ECO:0000313" key="3">
    <source>
        <dbReference type="Proteomes" id="UP001164536"/>
    </source>
</evidence>